<evidence type="ECO:0000313" key="4">
    <source>
        <dbReference type="EMBL" id="STO92033.1"/>
    </source>
</evidence>
<evidence type="ECO:0000313" key="1">
    <source>
        <dbReference type="EMBL" id="STO71077.1"/>
    </source>
</evidence>
<evidence type="ECO:0000313" key="3">
    <source>
        <dbReference type="EMBL" id="STO72524.1"/>
    </source>
</evidence>
<dbReference type="EMBL" id="UGHK01000003">
    <property type="protein sequence ID" value="STO92033.1"/>
    <property type="molecule type" value="Genomic_DNA"/>
</dbReference>
<dbReference type="RefSeq" id="WP_021723750.1">
    <property type="nucleotide sequence ID" value="NZ_JBANLW010000219.1"/>
</dbReference>
<dbReference type="AlphaFoldDB" id="A0A377I6Y7"/>
<sequence length="77" mass="8637">MPTRKCGERGKAKCHTVYAIYKGEINIADGTAAELARRLNKSQGYIRMLASSRIHKLAEQNPNRLMAIKIGYTTDEL</sequence>
<reference evidence="1 5" key="1">
    <citation type="submission" date="2018-06" db="EMBL/GenBank/DDBJ databases">
        <authorList>
            <consortium name="Pathogen Informatics"/>
            <person name="Doyle S."/>
        </authorList>
    </citation>
    <scope>NUCLEOTIDE SEQUENCE [LARGE SCALE GENOMIC DNA]</scope>
    <source>
        <strain evidence="1 5">NCTC11296</strain>
    </source>
</reference>
<dbReference type="Proteomes" id="UP000254465">
    <property type="component" value="Unassembled WGS sequence"/>
</dbReference>
<evidence type="ECO:0000313" key="2">
    <source>
        <dbReference type="EMBL" id="STO71361.1"/>
    </source>
</evidence>
<protein>
    <submittedName>
        <fullName evidence="1">Uncharacterized protein</fullName>
    </submittedName>
</protein>
<proteinExistence type="predicted"/>
<dbReference type="EMBL" id="UGHK01000002">
    <property type="protein sequence ID" value="STO72524.1"/>
    <property type="molecule type" value="Genomic_DNA"/>
</dbReference>
<dbReference type="EMBL" id="UGHK01000002">
    <property type="protein sequence ID" value="STO71077.1"/>
    <property type="molecule type" value="Genomic_DNA"/>
</dbReference>
<accession>A0A377I6Y7</accession>
<name>A0A377I6Y7_AVIPA</name>
<organism evidence="1 5">
    <name type="scientific">Avibacterium paragallinarum</name>
    <name type="common">Haemophilus gallinarum</name>
    <dbReference type="NCBI Taxonomy" id="728"/>
    <lineage>
        <taxon>Bacteria</taxon>
        <taxon>Pseudomonadati</taxon>
        <taxon>Pseudomonadota</taxon>
        <taxon>Gammaproteobacteria</taxon>
        <taxon>Pasteurellales</taxon>
        <taxon>Pasteurellaceae</taxon>
        <taxon>Avibacterium</taxon>
    </lineage>
</organism>
<dbReference type="EMBL" id="UGHK01000002">
    <property type="protein sequence ID" value="STO71361.1"/>
    <property type="molecule type" value="Genomic_DNA"/>
</dbReference>
<evidence type="ECO:0000313" key="5">
    <source>
        <dbReference type="Proteomes" id="UP000254465"/>
    </source>
</evidence>
<gene>
    <name evidence="1" type="ORF">NCTC11296_00972</name>
    <name evidence="2" type="ORF">NCTC11296_01261</name>
    <name evidence="3" type="ORF">NCTC11296_02452</name>
    <name evidence="4" type="ORF">NCTC11296_03169</name>
</gene>